<evidence type="ECO:0000256" key="2">
    <source>
        <dbReference type="ARBA" id="ARBA00008954"/>
    </source>
</evidence>
<evidence type="ECO:0000313" key="8">
    <source>
        <dbReference type="Proteomes" id="UP001300692"/>
    </source>
</evidence>
<dbReference type="Proteomes" id="UP001300692">
    <property type="component" value="Unassembled WGS sequence"/>
</dbReference>
<protein>
    <submittedName>
        <fullName evidence="7">Aminotransferase class III-fold pyridoxal phosphate-dependent enzyme</fullName>
    </submittedName>
</protein>
<keyword evidence="5 6" id="KW-0663">Pyridoxal phosphate</keyword>
<dbReference type="PANTHER" id="PTHR43206:SF2">
    <property type="entry name" value="4-AMINOBUTYRATE AMINOTRANSFERASE GABT"/>
    <property type="match status" value="1"/>
</dbReference>
<sequence length="452" mass="49703">MAQEKKQNYFESITAPYKVSEGNMLAKLKAAMVGHIGAQEIDVRKSKGSYMFVPSENRSVLDMNQSLSAKALSYNHPVFDDPEYKELMALYSNNRLSYSTYHNEDFAKATEVIMNRFVKPGGFDHIFYISGGAKSVEVAVHIAIINKVEKNMQAGKGEIGNAMISLFGDFHGRGLGLRNLTTSVPEKNEYLPTFSTWKTLPPPLSEEEVPGALKKLEELIQEVGPDNLAGFIAEDMIQCGWGDRFIPASFYHGVRKLADQYDFYVIYDAVQTGMYASGMPFAHQALEAASPDIVAGCKKAYTGYVLVKEKIREVKGNAIDSTISINSTWGGHLPDIITWAYVLESIEQDDLVGNIKARGAQMLEGLKGIANKYDEVSNARGIGLMGLSLSAPSGEFLGKVKAQCYKNGLNIFPGTTPAPDGYAIRYRPVLDVTEDEIAKTIQITDQSIGEIL</sequence>
<dbReference type="InterPro" id="IPR015424">
    <property type="entry name" value="PyrdxlP-dep_Trfase"/>
</dbReference>
<keyword evidence="8" id="KW-1185">Reference proteome</keyword>
<comment type="similarity">
    <text evidence="2 6">Belongs to the class-III pyridoxal-phosphate-dependent aminotransferase family.</text>
</comment>
<dbReference type="SUPFAM" id="SSF53383">
    <property type="entry name" value="PLP-dependent transferases"/>
    <property type="match status" value="1"/>
</dbReference>
<dbReference type="InterPro" id="IPR015421">
    <property type="entry name" value="PyrdxlP-dep_Trfase_major"/>
</dbReference>
<dbReference type="Gene3D" id="3.90.1150.10">
    <property type="entry name" value="Aspartate Aminotransferase, domain 1"/>
    <property type="match status" value="1"/>
</dbReference>
<keyword evidence="4" id="KW-0808">Transferase</keyword>
<keyword evidence="3 7" id="KW-0032">Aminotransferase</keyword>
<dbReference type="InterPro" id="IPR015422">
    <property type="entry name" value="PyrdxlP-dep_Trfase_small"/>
</dbReference>
<accession>A0ABT3CPW2</accession>
<evidence type="ECO:0000256" key="4">
    <source>
        <dbReference type="ARBA" id="ARBA00022679"/>
    </source>
</evidence>
<evidence type="ECO:0000256" key="6">
    <source>
        <dbReference type="RuleBase" id="RU003560"/>
    </source>
</evidence>
<dbReference type="GO" id="GO:0008483">
    <property type="term" value="F:transaminase activity"/>
    <property type="evidence" value="ECO:0007669"/>
    <property type="project" value="UniProtKB-KW"/>
</dbReference>
<dbReference type="Gene3D" id="3.40.640.10">
    <property type="entry name" value="Type I PLP-dependent aspartate aminotransferase-like (Major domain)"/>
    <property type="match status" value="1"/>
</dbReference>
<dbReference type="InterPro" id="IPR005814">
    <property type="entry name" value="Aminotrans_3"/>
</dbReference>
<gene>
    <name evidence="7" type="ORF">N7U62_03210</name>
</gene>
<organism evidence="7 8">
    <name type="scientific">Reichenbachiella ulvae</name>
    <dbReference type="NCBI Taxonomy" id="2980104"/>
    <lineage>
        <taxon>Bacteria</taxon>
        <taxon>Pseudomonadati</taxon>
        <taxon>Bacteroidota</taxon>
        <taxon>Cytophagia</taxon>
        <taxon>Cytophagales</taxon>
        <taxon>Reichenbachiellaceae</taxon>
        <taxon>Reichenbachiella</taxon>
    </lineage>
</organism>
<name>A0ABT3CPW2_9BACT</name>
<dbReference type="PIRSF" id="PIRSF000521">
    <property type="entry name" value="Transaminase_4ab_Lys_Orn"/>
    <property type="match status" value="1"/>
</dbReference>
<proteinExistence type="inferred from homology"/>
<reference evidence="7 8" key="1">
    <citation type="submission" date="2022-10" db="EMBL/GenBank/DDBJ databases">
        <title>Comparative genomics and taxonomic characterization of three novel marine species of genus Reichenbachiella exhibiting antioxidant and polysaccharide degradation activities.</title>
        <authorList>
            <person name="Muhammad N."/>
            <person name="Lee Y.-J."/>
            <person name="Ko J."/>
            <person name="Kim S.-G."/>
        </authorList>
    </citation>
    <scope>NUCLEOTIDE SEQUENCE [LARGE SCALE GENOMIC DNA]</scope>
    <source>
        <strain evidence="7 8">ABR2-5</strain>
    </source>
</reference>
<evidence type="ECO:0000256" key="1">
    <source>
        <dbReference type="ARBA" id="ARBA00001933"/>
    </source>
</evidence>
<comment type="caution">
    <text evidence="7">The sequence shown here is derived from an EMBL/GenBank/DDBJ whole genome shotgun (WGS) entry which is preliminary data.</text>
</comment>
<evidence type="ECO:0000256" key="3">
    <source>
        <dbReference type="ARBA" id="ARBA00022576"/>
    </source>
</evidence>
<dbReference type="EMBL" id="JAOYOD010000001">
    <property type="protein sequence ID" value="MCV9385652.1"/>
    <property type="molecule type" value="Genomic_DNA"/>
</dbReference>
<dbReference type="RefSeq" id="WP_264136437.1">
    <property type="nucleotide sequence ID" value="NZ_JAOYOD010000001.1"/>
</dbReference>
<dbReference type="Pfam" id="PF00202">
    <property type="entry name" value="Aminotran_3"/>
    <property type="match status" value="1"/>
</dbReference>
<evidence type="ECO:0000256" key="5">
    <source>
        <dbReference type="ARBA" id="ARBA00022898"/>
    </source>
</evidence>
<comment type="cofactor">
    <cofactor evidence="1">
        <name>pyridoxal 5'-phosphate</name>
        <dbReference type="ChEBI" id="CHEBI:597326"/>
    </cofactor>
</comment>
<dbReference type="PANTHER" id="PTHR43206">
    <property type="entry name" value="AMINOTRANSFERASE"/>
    <property type="match status" value="1"/>
</dbReference>
<evidence type="ECO:0000313" key="7">
    <source>
        <dbReference type="EMBL" id="MCV9385652.1"/>
    </source>
</evidence>